<keyword evidence="2" id="KW-0223">Dioxygenase</keyword>
<keyword evidence="2" id="KW-0560">Oxidoreductase</keyword>
<feature type="non-terminal residue" evidence="2">
    <location>
        <position position="1"/>
    </location>
</feature>
<protein>
    <submittedName>
        <fullName evidence="2">Protocatechuate 3,4-dioxygenase</fullName>
    </submittedName>
</protein>
<feature type="region of interest" description="Disordered" evidence="1">
    <location>
        <begin position="44"/>
        <end position="97"/>
    </location>
</feature>
<proteinExistence type="predicted"/>
<reference evidence="2" key="1">
    <citation type="submission" date="1998-04" db="EMBL/GenBank/DDBJ databases">
        <authorList>
            <person name="Gold D.M."/>
        </authorList>
    </citation>
    <scope>NUCLEOTIDE SEQUENCE</scope>
    <source>
        <strain evidence="2">MDB1</strain>
    </source>
</reference>
<organism evidence="2">
    <name type="scientific">Bacillus subtilis</name>
    <dbReference type="NCBI Taxonomy" id="1423"/>
    <lineage>
        <taxon>Bacteria</taxon>
        <taxon>Bacillati</taxon>
        <taxon>Bacillota</taxon>
        <taxon>Bacilli</taxon>
        <taxon>Bacillales</taxon>
        <taxon>Bacillaceae</taxon>
        <taxon>Bacillus</taxon>
    </lineage>
</organism>
<feature type="region of interest" description="Disordered" evidence="1">
    <location>
        <begin position="1"/>
        <end position="22"/>
    </location>
</feature>
<feature type="compositionally biased region" description="Basic and acidic residues" evidence="1">
    <location>
        <begin position="74"/>
        <end position="97"/>
    </location>
</feature>
<sequence>RPCKRHTRSDQSPILLPVTPGTMLTPREFTQVDYPASRDDVAKSGYTRTLPMSRSPASRASRAGRHGHRCAAPLRRDGESTAHQRDGDDARDPHARV</sequence>
<dbReference type="AlphaFoldDB" id="Q9X2V1"/>
<dbReference type="GO" id="GO:0051213">
    <property type="term" value="F:dioxygenase activity"/>
    <property type="evidence" value="ECO:0007669"/>
    <property type="project" value="UniProtKB-KW"/>
</dbReference>
<evidence type="ECO:0000256" key="1">
    <source>
        <dbReference type="SAM" id="MobiDB-lite"/>
    </source>
</evidence>
<dbReference type="EMBL" id="AF057519">
    <property type="protein sequence ID" value="AAD25873.1"/>
    <property type="molecule type" value="Genomic_DNA"/>
</dbReference>
<evidence type="ECO:0000313" key="2">
    <source>
        <dbReference type="EMBL" id="AAD25873.1"/>
    </source>
</evidence>
<accession>Q9X2V1</accession>
<feature type="non-terminal residue" evidence="2">
    <location>
        <position position="97"/>
    </location>
</feature>
<name>Q9X2V1_BACIU</name>